<dbReference type="Proteomes" id="UP001443914">
    <property type="component" value="Unassembled WGS sequence"/>
</dbReference>
<dbReference type="GO" id="GO:0005829">
    <property type="term" value="C:cytosol"/>
    <property type="evidence" value="ECO:0007669"/>
    <property type="project" value="TreeGrafter"/>
</dbReference>
<dbReference type="Pfam" id="PF00240">
    <property type="entry name" value="ubiquitin"/>
    <property type="match status" value="2"/>
</dbReference>
<feature type="domain" description="Ubiquitin-like" evidence="1">
    <location>
        <begin position="176"/>
        <end position="248"/>
    </location>
</feature>
<dbReference type="CDD" id="cd17039">
    <property type="entry name" value="Ubl_ubiquitin_like"/>
    <property type="match status" value="1"/>
</dbReference>
<dbReference type="GO" id="GO:0043130">
    <property type="term" value="F:ubiquitin binding"/>
    <property type="evidence" value="ECO:0007669"/>
    <property type="project" value="TreeGrafter"/>
</dbReference>
<gene>
    <name evidence="2" type="ORF">RND81_03G152000</name>
</gene>
<dbReference type="GO" id="GO:0005654">
    <property type="term" value="C:nucleoplasm"/>
    <property type="evidence" value="ECO:0007669"/>
    <property type="project" value="TreeGrafter"/>
</dbReference>
<dbReference type="Gene3D" id="3.10.20.90">
    <property type="entry name" value="Phosphatidylinositol 3-kinase Catalytic Subunit, Chain A, domain 1"/>
    <property type="match status" value="3"/>
</dbReference>
<dbReference type="PANTHER" id="PTHR10621:SF39">
    <property type="entry name" value="UBIQUITIN-LIKE SUPERFAMILY PROTEIN"/>
    <property type="match status" value="1"/>
</dbReference>
<dbReference type="SMART" id="SM00213">
    <property type="entry name" value="UBQ"/>
    <property type="match status" value="2"/>
</dbReference>
<evidence type="ECO:0000259" key="1">
    <source>
        <dbReference type="PROSITE" id="PS50053"/>
    </source>
</evidence>
<feature type="domain" description="Ubiquitin-like" evidence="1">
    <location>
        <begin position="1"/>
        <end position="60"/>
    </location>
</feature>
<evidence type="ECO:0000313" key="3">
    <source>
        <dbReference type="Proteomes" id="UP001443914"/>
    </source>
</evidence>
<evidence type="ECO:0000313" key="2">
    <source>
        <dbReference type="EMBL" id="KAK9742159.1"/>
    </source>
</evidence>
<reference evidence="2" key="1">
    <citation type="submission" date="2024-03" db="EMBL/GenBank/DDBJ databases">
        <title>WGS assembly of Saponaria officinalis var. Norfolk2.</title>
        <authorList>
            <person name="Jenkins J."/>
            <person name="Shu S."/>
            <person name="Grimwood J."/>
            <person name="Barry K."/>
            <person name="Goodstein D."/>
            <person name="Schmutz J."/>
            <person name="Leebens-Mack J."/>
            <person name="Osbourn A."/>
        </authorList>
    </citation>
    <scope>NUCLEOTIDE SEQUENCE [LARGE SCALE GENOMIC DNA]</scope>
    <source>
        <strain evidence="2">JIC</strain>
    </source>
</reference>
<name>A0AAW1M7M1_SAPOF</name>
<dbReference type="PANTHER" id="PTHR10621">
    <property type="entry name" value="UV EXCISION REPAIR PROTEIN RAD23"/>
    <property type="match status" value="1"/>
</dbReference>
<dbReference type="GO" id="GO:0043161">
    <property type="term" value="P:proteasome-mediated ubiquitin-dependent protein catabolic process"/>
    <property type="evidence" value="ECO:0007669"/>
    <property type="project" value="TreeGrafter"/>
</dbReference>
<dbReference type="InterPro" id="IPR029071">
    <property type="entry name" value="Ubiquitin-like_domsf"/>
</dbReference>
<dbReference type="GO" id="GO:0070628">
    <property type="term" value="F:proteasome binding"/>
    <property type="evidence" value="ECO:0007669"/>
    <property type="project" value="TreeGrafter"/>
</dbReference>
<dbReference type="PROSITE" id="PS50053">
    <property type="entry name" value="UBIQUITIN_2"/>
    <property type="match status" value="3"/>
</dbReference>
<proteinExistence type="predicted"/>
<dbReference type="GO" id="GO:0031593">
    <property type="term" value="F:polyubiquitin modification-dependent protein binding"/>
    <property type="evidence" value="ECO:0007669"/>
    <property type="project" value="TreeGrafter"/>
</dbReference>
<sequence length="258" mass="29362">MQVIIVTYANHFSIDVQPLEPILEIKQKISNTLGIPVASLTLDVLGLELIDGLDLGDYPIIVEGSKIDLFVDSTYYDMPPMELEHGHDQKILVTIKFSSRQMIIDVDVTETVGSLKEKIHILDGTPTKRMSLFTSGVEMEDEFRYLGEYGVQEFSEISVFLKSMNKVKAEPPTRMLSVVIQTSTSLLNAARIPLEMKDSCSMNEVRLLLLNRKILPMDDYIFIHKQRIMRDNCSLRWHGVENGDYLYVFRGTVSKDGR</sequence>
<accession>A0AAW1M7M1</accession>
<dbReference type="EMBL" id="JBDFQZ010000003">
    <property type="protein sequence ID" value="KAK9742159.1"/>
    <property type="molecule type" value="Genomic_DNA"/>
</dbReference>
<feature type="domain" description="Ubiquitin-like" evidence="1">
    <location>
        <begin position="91"/>
        <end position="166"/>
    </location>
</feature>
<keyword evidence="3" id="KW-1185">Reference proteome</keyword>
<organism evidence="2 3">
    <name type="scientific">Saponaria officinalis</name>
    <name type="common">Common soapwort</name>
    <name type="synonym">Lychnis saponaria</name>
    <dbReference type="NCBI Taxonomy" id="3572"/>
    <lineage>
        <taxon>Eukaryota</taxon>
        <taxon>Viridiplantae</taxon>
        <taxon>Streptophyta</taxon>
        <taxon>Embryophyta</taxon>
        <taxon>Tracheophyta</taxon>
        <taxon>Spermatophyta</taxon>
        <taxon>Magnoliopsida</taxon>
        <taxon>eudicotyledons</taxon>
        <taxon>Gunneridae</taxon>
        <taxon>Pentapetalae</taxon>
        <taxon>Caryophyllales</taxon>
        <taxon>Caryophyllaceae</taxon>
        <taxon>Caryophylleae</taxon>
        <taxon>Saponaria</taxon>
    </lineage>
</organism>
<protein>
    <recommendedName>
        <fullName evidence="1">Ubiquitin-like domain-containing protein</fullName>
    </recommendedName>
</protein>
<dbReference type="SUPFAM" id="SSF54236">
    <property type="entry name" value="Ubiquitin-like"/>
    <property type="match status" value="3"/>
</dbReference>
<dbReference type="InterPro" id="IPR000626">
    <property type="entry name" value="Ubiquitin-like_dom"/>
</dbReference>
<comment type="caution">
    <text evidence="2">The sequence shown here is derived from an EMBL/GenBank/DDBJ whole genome shotgun (WGS) entry which is preliminary data.</text>
</comment>
<dbReference type="AlphaFoldDB" id="A0AAW1M7M1"/>